<evidence type="ECO:0000313" key="4">
    <source>
        <dbReference type="Proteomes" id="UP001266305"/>
    </source>
</evidence>
<comment type="caution">
    <text evidence="3">The sequence shown here is derived from an EMBL/GenBank/DDBJ whole genome shotgun (WGS) entry which is preliminary data.</text>
</comment>
<dbReference type="Proteomes" id="UP001266305">
    <property type="component" value="Unassembled WGS sequence"/>
</dbReference>
<proteinExistence type="inferred from homology"/>
<dbReference type="InterPro" id="IPR005026">
    <property type="entry name" value="SAPAP"/>
</dbReference>
<sequence length="624" mass="69349">MQVCVNSEDTELLRNTLTHDYNQYRSTISKSKGTVNVADLVSHGMKITGKISEINKSKLKRLKGHLSQVAFVKVKAVWSRKAVLPAAKKMQRNRISPNLTHSHYSTLHHATSHPEIIHSQKVTCTWLHLATIVSQTIIGTDTIYLLPDLPELVQFFRLSLGRPKLKWKDTATSAQLTVAAEVTSISSVPQDEWTGYTPRGKDDEIPCRRMRSGSYIKAMGDEDSGDSDTSPKPSPKVAARRESYLKATQPSLTELTTLKKSRAESSRNRSRLPTAYGITTTSAASSLCQISREMDIAVGTAPEKIGLILGCVPSEPGFEKPSWDHFPLSLPSPLRAERLWKALRLPVKKEAHPQAQQLTGVGQSLAPMQGGRLKHWQCTWQVEEAAEWPGFTDGSSVSHPEAALSRKQDQCPRLRGQVGPTGCGRYMDEPQYIIPAVQPAQAQAGLTLEPKEASLYGMVWPQRIVTHCRYPQLELGKSAAALKAHEYPEPGGYRAGTWGFCSEVIPEKEENGEQISIEKKARIEDGEYPAPRLLPHIETQQLGEPKKAAAQIKDLMLRFGNYAFVGQTRSTYREKNEPTSQEPGTLLQCRNIYEYTLRFSPPPVPPLLESAMVSTEGEKPHIHM</sequence>
<dbReference type="PANTHER" id="PTHR12353">
    <property type="entry name" value="DISKS LARGE-ASSOCIATED PROTEIN DAP SAP90/PSD-95-ASSOCIATED PROTEIN"/>
    <property type="match status" value="1"/>
</dbReference>
<accession>A0ABQ9UCV5</accession>
<keyword evidence="4" id="KW-1185">Reference proteome</keyword>
<gene>
    <name evidence="3" type="ORF">P7K49_028353</name>
</gene>
<evidence type="ECO:0000256" key="1">
    <source>
        <dbReference type="ARBA" id="ARBA00008839"/>
    </source>
</evidence>
<feature type="region of interest" description="Disordered" evidence="2">
    <location>
        <begin position="217"/>
        <end position="243"/>
    </location>
</feature>
<reference evidence="3 4" key="1">
    <citation type="submission" date="2023-05" db="EMBL/GenBank/DDBJ databases">
        <title>B98-5 Cell Line De Novo Hybrid Assembly: An Optical Mapping Approach.</title>
        <authorList>
            <person name="Kananen K."/>
            <person name="Auerbach J.A."/>
            <person name="Kautto E."/>
            <person name="Blachly J.S."/>
        </authorList>
    </citation>
    <scope>NUCLEOTIDE SEQUENCE [LARGE SCALE GENOMIC DNA]</scope>
    <source>
        <strain evidence="3">B95-8</strain>
        <tissue evidence="3">Cell line</tissue>
    </source>
</reference>
<name>A0ABQ9UCV5_SAGOE</name>
<protein>
    <submittedName>
        <fullName evidence="3">Uncharacterized protein</fullName>
    </submittedName>
</protein>
<comment type="similarity">
    <text evidence="1">Belongs to the SAPAP family.</text>
</comment>
<evidence type="ECO:0000313" key="3">
    <source>
        <dbReference type="EMBL" id="KAK2094615.1"/>
    </source>
</evidence>
<dbReference type="EMBL" id="JASSZA010000014">
    <property type="protein sequence ID" value="KAK2094615.1"/>
    <property type="molecule type" value="Genomic_DNA"/>
</dbReference>
<dbReference type="PANTHER" id="PTHR12353:SF7">
    <property type="entry name" value="DISKS LARGE-ASSOCIATED PROTEIN 1"/>
    <property type="match status" value="1"/>
</dbReference>
<evidence type="ECO:0000256" key="2">
    <source>
        <dbReference type="SAM" id="MobiDB-lite"/>
    </source>
</evidence>
<organism evidence="3 4">
    <name type="scientific">Saguinus oedipus</name>
    <name type="common">Cotton-top tamarin</name>
    <name type="synonym">Oedipomidas oedipus</name>
    <dbReference type="NCBI Taxonomy" id="9490"/>
    <lineage>
        <taxon>Eukaryota</taxon>
        <taxon>Metazoa</taxon>
        <taxon>Chordata</taxon>
        <taxon>Craniata</taxon>
        <taxon>Vertebrata</taxon>
        <taxon>Euteleostomi</taxon>
        <taxon>Mammalia</taxon>
        <taxon>Eutheria</taxon>
        <taxon>Euarchontoglires</taxon>
        <taxon>Primates</taxon>
        <taxon>Haplorrhini</taxon>
        <taxon>Platyrrhini</taxon>
        <taxon>Cebidae</taxon>
        <taxon>Callitrichinae</taxon>
        <taxon>Saguinus</taxon>
    </lineage>
</organism>